<comment type="caution">
    <text evidence="2">The sequence shown here is derived from an EMBL/GenBank/DDBJ whole genome shotgun (WGS) entry which is preliminary data.</text>
</comment>
<protein>
    <submittedName>
        <fullName evidence="2">(Mediterranean fruit fly) hypothetical protein</fullName>
    </submittedName>
</protein>
<dbReference type="AlphaFoldDB" id="A0A811VE01"/>
<dbReference type="Proteomes" id="UP000606786">
    <property type="component" value="Unassembled WGS sequence"/>
</dbReference>
<sequence>MVNDARKGIELNANRTISWKFTIYLSQLEACSLFLRRLNETFISLEHSSTVATNCTSTQTNFSIPATLTAENLDLTKLTAPTQTSKTPALSETTEKNSKIQNPCGKPNAAQSTNLAMHKALFAPHRWLCSNAPLLGVQCSLSALNIQRDRQRLERKQTQAKQRQRNGRGRTADSHSCFA</sequence>
<proteinExistence type="predicted"/>
<organism evidence="2 3">
    <name type="scientific">Ceratitis capitata</name>
    <name type="common">Mediterranean fruit fly</name>
    <name type="synonym">Tephritis capitata</name>
    <dbReference type="NCBI Taxonomy" id="7213"/>
    <lineage>
        <taxon>Eukaryota</taxon>
        <taxon>Metazoa</taxon>
        <taxon>Ecdysozoa</taxon>
        <taxon>Arthropoda</taxon>
        <taxon>Hexapoda</taxon>
        <taxon>Insecta</taxon>
        <taxon>Pterygota</taxon>
        <taxon>Neoptera</taxon>
        <taxon>Endopterygota</taxon>
        <taxon>Diptera</taxon>
        <taxon>Brachycera</taxon>
        <taxon>Muscomorpha</taxon>
        <taxon>Tephritoidea</taxon>
        <taxon>Tephritidae</taxon>
        <taxon>Ceratitis</taxon>
        <taxon>Ceratitis</taxon>
    </lineage>
</organism>
<name>A0A811VE01_CERCA</name>
<dbReference type="EMBL" id="CAJHJT010000056">
    <property type="protein sequence ID" value="CAD7014568.1"/>
    <property type="molecule type" value="Genomic_DNA"/>
</dbReference>
<keyword evidence="3" id="KW-1185">Reference proteome</keyword>
<evidence type="ECO:0000313" key="3">
    <source>
        <dbReference type="Proteomes" id="UP000606786"/>
    </source>
</evidence>
<evidence type="ECO:0000256" key="1">
    <source>
        <dbReference type="SAM" id="MobiDB-lite"/>
    </source>
</evidence>
<accession>A0A811VE01</accession>
<feature type="region of interest" description="Disordered" evidence="1">
    <location>
        <begin position="83"/>
        <end position="105"/>
    </location>
</feature>
<feature type="region of interest" description="Disordered" evidence="1">
    <location>
        <begin position="152"/>
        <end position="179"/>
    </location>
</feature>
<gene>
    <name evidence="2" type="ORF">CCAP1982_LOCUS22567</name>
</gene>
<evidence type="ECO:0000313" key="2">
    <source>
        <dbReference type="EMBL" id="CAD7014568.1"/>
    </source>
</evidence>
<reference evidence="2" key="1">
    <citation type="submission" date="2020-11" db="EMBL/GenBank/DDBJ databases">
        <authorList>
            <person name="Whitehead M."/>
        </authorList>
    </citation>
    <scope>NUCLEOTIDE SEQUENCE</scope>
    <source>
        <strain evidence="2">EGII</strain>
    </source>
</reference>
<feature type="compositionally biased region" description="Polar residues" evidence="1">
    <location>
        <begin position="83"/>
        <end position="92"/>
    </location>
</feature>